<dbReference type="Pfam" id="PF13602">
    <property type="entry name" value="ADH_zinc_N_2"/>
    <property type="match status" value="1"/>
</dbReference>
<dbReference type="KEGG" id="flh:EJ997_08530"/>
<dbReference type="Gene3D" id="3.90.180.10">
    <property type="entry name" value="Medium-chain alcohol dehydrogenases, catalytic domain"/>
    <property type="match status" value="1"/>
</dbReference>
<dbReference type="InterPro" id="IPR036291">
    <property type="entry name" value="NAD(P)-bd_dom_sf"/>
</dbReference>
<proteinExistence type="predicted"/>
<name>A0A3S9PY90_9ACTO</name>
<gene>
    <name evidence="1" type="ORF">EJ997_08530</name>
</gene>
<protein>
    <recommendedName>
        <fullName evidence="3">Alcohol dehydrogenase-like C-terminal domain-containing protein</fullName>
    </recommendedName>
</protein>
<dbReference type="OrthoDB" id="3727682at2"/>
<reference evidence="1 2" key="1">
    <citation type="submission" date="2018-12" db="EMBL/GenBank/DDBJ databases">
        <title>Complete genome sequence of Flaviflexus sp. H23T48.</title>
        <authorList>
            <person name="Bae J.-W."/>
            <person name="Lee J.-Y."/>
        </authorList>
    </citation>
    <scope>NUCLEOTIDE SEQUENCE [LARGE SCALE GENOMIC DNA]</scope>
    <source>
        <strain evidence="1 2">H23T48</strain>
    </source>
</reference>
<dbReference type="SUPFAM" id="SSF51735">
    <property type="entry name" value="NAD(P)-binding Rossmann-fold domains"/>
    <property type="match status" value="1"/>
</dbReference>
<dbReference type="AlphaFoldDB" id="A0A3S9PY90"/>
<organism evidence="1 2">
    <name type="scientific">Flaviflexus ciconiae</name>
    <dbReference type="NCBI Taxonomy" id="2496867"/>
    <lineage>
        <taxon>Bacteria</taxon>
        <taxon>Bacillati</taxon>
        <taxon>Actinomycetota</taxon>
        <taxon>Actinomycetes</taxon>
        <taxon>Actinomycetales</taxon>
        <taxon>Actinomycetaceae</taxon>
        <taxon>Flaviflexus</taxon>
    </lineage>
</organism>
<dbReference type="PANTHER" id="PTHR44013:SF1">
    <property type="entry name" value="ZINC-TYPE ALCOHOL DEHYDROGENASE-LIKE PROTEIN C16A3.02C"/>
    <property type="match status" value="1"/>
</dbReference>
<evidence type="ECO:0000313" key="1">
    <source>
        <dbReference type="EMBL" id="AZQ77370.1"/>
    </source>
</evidence>
<dbReference type="Proteomes" id="UP000280344">
    <property type="component" value="Chromosome"/>
</dbReference>
<dbReference type="InterPro" id="IPR052733">
    <property type="entry name" value="Chloroplast_QOR"/>
</dbReference>
<sequence>MVLPVGSVRSLFNLRNIMGCEVVAVASSAKAKQLEGLQPDLVISYDREPLPASGDFDAIFDIGGMVPISTLRRALSPTGTLVLIGGEGGSSFAAGLGRQVGGMVSSVFSKQKVKMLVSSTRTNDLETLADYVTSGRLKPVIGWAVSLEEVPQALGALERGEVFGKVLVDIA</sequence>
<dbReference type="EMBL" id="CP034593">
    <property type="protein sequence ID" value="AZQ77370.1"/>
    <property type="molecule type" value="Genomic_DNA"/>
</dbReference>
<accession>A0A3S9PY90</accession>
<evidence type="ECO:0000313" key="2">
    <source>
        <dbReference type="Proteomes" id="UP000280344"/>
    </source>
</evidence>
<dbReference type="Gene3D" id="3.40.50.720">
    <property type="entry name" value="NAD(P)-binding Rossmann-like Domain"/>
    <property type="match status" value="1"/>
</dbReference>
<evidence type="ECO:0008006" key="3">
    <source>
        <dbReference type="Google" id="ProtNLM"/>
    </source>
</evidence>
<dbReference type="PANTHER" id="PTHR44013">
    <property type="entry name" value="ZINC-TYPE ALCOHOL DEHYDROGENASE-LIKE PROTEIN C16A3.02C"/>
    <property type="match status" value="1"/>
</dbReference>
<keyword evidence="2" id="KW-1185">Reference proteome</keyword>